<dbReference type="RefSeq" id="WP_144681158.1">
    <property type="nucleotide sequence ID" value="NZ_VLLC01000001.1"/>
</dbReference>
<gene>
    <name evidence="1" type="ORF">LZ24_00074</name>
</gene>
<proteinExistence type="predicted"/>
<accession>A0A562S947</accession>
<evidence type="ECO:0000313" key="2">
    <source>
        <dbReference type="Proteomes" id="UP000318307"/>
    </source>
</evidence>
<dbReference type="EMBL" id="VLLC01000001">
    <property type="protein sequence ID" value="TWI77274.1"/>
    <property type="molecule type" value="Genomic_DNA"/>
</dbReference>
<organism evidence="1 2">
    <name type="scientific">Desulfobotulus alkaliphilus</name>
    <dbReference type="NCBI Taxonomy" id="622671"/>
    <lineage>
        <taxon>Bacteria</taxon>
        <taxon>Pseudomonadati</taxon>
        <taxon>Thermodesulfobacteriota</taxon>
        <taxon>Desulfobacteria</taxon>
        <taxon>Desulfobacterales</taxon>
        <taxon>Desulfobacteraceae</taxon>
        <taxon>Desulfobotulus</taxon>
    </lineage>
</organism>
<evidence type="ECO:0000313" key="1">
    <source>
        <dbReference type="EMBL" id="TWI77274.1"/>
    </source>
</evidence>
<keyword evidence="2" id="KW-1185">Reference proteome</keyword>
<comment type="caution">
    <text evidence="1">The sequence shown here is derived from an EMBL/GenBank/DDBJ whole genome shotgun (WGS) entry which is preliminary data.</text>
</comment>
<reference evidence="1 2" key="1">
    <citation type="submission" date="2019-07" db="EMBL/GenBank/DDBJ databases">
        <title>Genome sequencing of 100 strains of the haloalkaliphilic chemolithoautotrophic sulfur-oxidizing bacterium Thioalkalivibrio.</title>
        <authorList>
            <person name="Muyzer G."/>
        </authorList>
    </citation>
    <scope>NUCLEOTIDE SEQUENCE [LARGE SCALE GENOMIC DNA]</scope>
    <source>
        <strain evidence="1 2">ASO4-4</strain>
    </source>
</reference>
<dbReference type="AlphaFoldDB" id="A0A562S947"/>
<dbReference type="Proteomes" id="UP000318307">
    <property type="component" value="Unassembled WGS sequence"/>
</dbReference>
<protein>
    <submittedName>
        <fullName evidence="1">Uncharacterized protein</fullName>
    </submittedName>
</protein>
<name>A0A562S947_9BACT</name>
<sequence length="107" mass="12561">MISLDLRKKTFLFLFFLIPVLSLSALSMEHQNSDLPKKPEVREGMSLDEVRNIMGMPRNITRTEWRYPEIIILIENQQVACIIKPSCFGRWTNCQAYRTRSPECLIE</sequence>